<dbReference type="AlphaFoldDB" id="A0A7Z9BLZ5"/>
<dbReference type="Proteomes" id="UP000184550">
    <property type="component" value="Unassembled WGS sequence"/>
</dbReference>
<dbReference type="OrthoDB" id="425811at2"/>
<evidence type="ECO:0000313" key="2">
    <source>
        <dbReference type="EMBL" id="VXD17240.1"/>
    </source>
</evidence>
<feature type="domain" description="PIN" evidence="1">
    <location>
        <begin position="2"/>
        <end position="122"/>
    </location>
</feature>
<accession>A0A7Z9BLZ5</accession>
<gene>
    <name evidence="2" type="ORF">PL8927_590009</name>
</gene>
<organism evidence="2 3">
    <name type="scientific">Planktothrix serta PCC 8927</name>
    <dbReference type="NCBI Taxonomy" id="671068"/>
    <lineage>
        <taxon>Bacteria</taxon>
        <taxon>Bacillati</taxon>
        <taxon>Cyanobacteriota</taxon>
        <taxon>Cyanophyceae</taxon>
        <taxon>Oscillatoriophycideae</taxon>
        <taxon>Oscillatoriales</taxon>
        <taxon>Microcoleaceae</taxon>
        <taxon>Planktothrix</taxon>
    </lineage>
</organism>
<protein>
    <recommendedName>
        <fullName evidence="1">PIN domain-containing protein</fullName>
    </recommendedName>
</protein>
<dbReference type="Pfam" id="PF01850">
    <property type="entry name" value="PIN"/>
    <property type="match status" value="1"/>
</dbReference>
<reference evidence="2" key="1">
    <citation type="submission" date="2019-10" db="EMBL/GenBank/DDBJ databases">
        <authorList>
            <consortium name="Genoscope - CEA"/>
            <person name="William W."/>
        </authorList>
    </citation>
    <scope>NUCLEOTIDE SEQUENCE [LARGE SCALE GENOMIC DNA]</scope>
    <source>
        <strain evidence="2">BBR_PRJEB10992</strain>
    </source>
</reference>
<name>A0A7Z9BLZ5_9CYAN</name>
<comment type="caution">
    <text evidence="2">The sequence shown here is derived from an EMBL/GenBank/DDBJ whole genome shotgun (WGS) entry which is preliminary data.</text>
</comment>
<proteinExistence type="predicted"/>
<dbReference type="InterPro" id="IPR029060">
    <property type="entry name" value="PIN-like_dom_sf"/>
</dbReference>
<dbReference type="EMBL" id="CZCU02000134">
    <property type="protein sequence ID" value="VXD17240.1"/>
    <property type="molecule type" value="Genomic_DNA"/>
</dbReference>
<sequence length="136" mass="15826">MILIDTGPLVALIDKGQGATHLQCVETYRKLTGSLLTTWPCFTEAMYFLSELRGWSAQKILWEFLNRKALYLHSVNETECQRMKVLMEKYQDIPMDLADSSLVATAESQKIKRIFTLDSDFYIYRLYDRDAFEVIP</sequence>
<dbReference type="Gene3D" id="3.40.50.1010">
    <property type="entry name" value="5'-nuclease"/>
    <property type="match status" value="1"/>
</dbReference>
<evidence type="ECO:0000259" key="1">
    <source>
        <dbReference type="Pfam" id="PF01850"/>
    </source>
</evidence>
<dbReference type="SUPFAM" id="SSF88723">
    <property type="entry name" value="PIN domain-like"/>
    <property type="match status" value="1"/>
</dbReference>
<evidence type="ECO:0000313" key="3">
    <source>
        <dbReference type="Proteomes" id="UP000184550"/>
    </source>
</evidence>
<keyword evidence="3" id="KW-1185">Reference proteome</keyword>
<dbReference type="RefSeq" id="WP_083620988.1">
    <property type="nucleotide sequence ID" value="NZ_LR734868.1"/>
</dbReference>
<dbReference type="InterPro" id="IPR002716">
    <property type="entry name" value="PIN_dom"/>
</dbReference>